<protein>
    <submittedName>
        <fullName evidence="2">Uncharacterized protein</fullName>
    </submittedName>
</protein>
<feature type="non-terminal residue" evidence="2">
    <location>
        <position position="1"/>
    </location>
</feature>
<proteinExistence type="predicted"/>
<accession>A0A3S4ZTC0</accession>
<organism evidence="2 3">
    <name type="scientific">Protopolystoma xenopodis</name>
    <dbReference type="NCBI Taxonomy" id="117903"/>
    <lineage>
        <taxon>Eukaryota</taxon>
        <taxon>Metazoa</taxon>
        <taxon>Spiralia</taxon>
        <taxon>Lophotrochozoa</taxon>
        <taxon>Platyhelminthes</taxon>
        <taxon>Monogenea</taxon>
        <taxon>Polyopisthocotylea</taxon>
        <taxon>Polystomatidea</taxon>
        <taxon>Polystomatidae</taxon>
        <taxon>Protopolystoma</taxon>
    </lineage>
</organism>
<comment type="caution">
    <text evidence="2">The sequence shown here is derived from an EMBL/GenBank/DDBJ whole genome shotgun (WGS) entry which is preliminary data.</text>
</comment>
<evidence type="ECO:0000313" key="2">
    <source>
        <dbReference type="EMBL" id="VEL11502.1"/>
    </source>
</evidence>
<dbReference type="AlphaFoldDB" id="A0A3S4ZTC0"/>
<evidence type="ECO:0000256" key="1">
    <source>
        <dbReference type="SAM" id="MobiDB-lite"/>
    </source>
</evidence>
<evidence type="ECO:0000313" key="3">
    <source>
        <dbReference type="Proteomes" id="UP000784294"/>
    </source>
</evidence>
<name>A0A3S4ZTC0_9PLAT</name>
<reference evidence="2" key="1">
    <citation type="submission" date="2018-11" db="EMBL/GenBank/DDBJ databases">
        <authorList>
            <consortium name="Pathogen Informatics"/>
        </authorList>
    </citation>
    <scope>NUCLEOTIDE SEQUENCE</scope>
</reference>
<feature type="compositionally biased region" description="Low complexity" evidence="1">
    <location>
        <begin position="160"/>
        <end position="203"/>
    </location>
</feature>
<keyword evidence="3" id="KW-1185">Reference proteome</keyword>
<sequence>VKYDYLKPADVKRIRISDGAIREAPYFGLCAEERILRRGNKARLDISSCSLASRTPLQSNPPDVPPNILSTSALTTAQAPNPNLDVDSVLQFDDEVETRSVKGATTVAQKSHRRKSNRDNEISISAAPLGIQTAAETGFDDNIRVAKKHLIKSKGLVKNSSVSRPSVSPKRDSCSFSPSLSSVPSSRSSPSPSASTSPTLSPSRIGDLQKRSGPSDNERAFSVISVPDKNIHRLHQNGSECRFTAPTILDI</sequence>
<gene>
    <name evidence="2" type="ORF">PXEA_LOCUS4942</name>
</gene>
<dbReference type="Proteomes" id="UP000784294">
    <property type="component" value="Unassembled WGS sequence"/>
</dbReference>
<dbReference type="EMBL" id="CAAALY010011988">
    <property type="protein sequence ID" value="VEL11502.1"/>
    <property type="molecule type" value="Genomic_DNA"/>
</dbReference>
<feature type="region of interest" description="Disordered" evidence="1">
    <location>
        <begin position="157"/>
        <end position="218"/>
    </location>
</feature>